<dbReference type="Proteomes" id="UP000075260">
    <property type="component" value="Unassembled WGS sequence"/>
</dbReference>
<reference evidence="2 3" key="1">
    <citation type="submission" date="2014-02" db="EMBL/GenBank/DDBJ databases">
        <title>The small core and large imbalanced accessory genome model reveals a collaborative survival strategy of Sorangium cellulosum strains in nature.</title>
        <authorList>
            <person name="Han K."/>
            <person name="Peng R."/>
            <person name="Blom J."/>
            <person name="Li Y.-Z."/>
        </authorList>
    </citation>
    <scope>NUCLEOTIDE SEQUENCE [LARGE SCALE GENOMIC DNA]</scope>
    <source>
        <strain evidence="2 3">So0008-312</strain>
    </source>
</reference>
<organism evidence="2 3">
    <name type="scientific">Sorangium cellulosum</name>
    <name type="common">Polyangium cellulosum</name>
    <dbReference type="NCBI Taxonomy" id="56"/>
    <lineage>
        <taxon>Bacteria</taxon>
        <taxon>Pseudomonadati</taxon>
        <taxon>Myxococcota</taxon>
        <taxon>Polyangia</taxon>
        <taxon>Polyangiales</taxon>
        <taxon>Polyangiaceae</taxon>
        <taxon>Sorangium</taxon>
    </lineage>
</organism>
<evidence type="ECO:0000256" key="1">
    <source>
        <dbReference type="SAM" id="MobiDB-lite"/>
    </source>
</evidence>
<dbReference type="RefSeq" id="WP_199693425.1">
    <property type="nucleotide sequence ID" value="NZ_JEMA01000145.1"/>
</dbReference>
<proteinExistence type="predicted"/>
<feature type="region of interest" description="Disordered" evidence="1">
    <location>
        <begin position="23"/>
        <end position="47"/>
    </location>
</feature>
<gene>
    <name evidence="2" type="ORF">BE15_44790</name>
</gene>
<evidence type="ECO:0000313" key="2">
    <source>
        <dbReference type="EMBL" id="KYF74074.1"/>
    </source>
</evidence>
<protein>
    <submittedName>
        <fullName evidence="2">Uncharacterized protein</fullName>
    </submittedName>
</protein>
<comment type="caution">
    <text evidence="2">The sequence shown here is derived from an EMBL/GenBank/DDBJ whole genome shotgun (WGS) entry which is preliminary data.</text>
</comment>
<dbReference type="AlphaFoldDB" id="A0A150R1I6"/>
<name>A0A150R1I6_SORCE</name>
<evidence type="ECO:0000313" key="3">
    <source>
        <dbReference type="Proteomes" id="UP000075260"/>
    </source>
</evidence>
<sequence>PLPPSPPEEADVVVDAELLLPEDTDVVDAESPPPDAESPAVPSHPSTIMAGSARCRRPRVHRGPINNPVVTSWLIVFSE</sequence>
<dbReference type="EMBL" id="JEMA01000145">
    <property type="protein sequence ID" value="KYF74074.1"/>
    <property type="molecule type" value="Genomic_DNA"/>
</dbReference>
<accession>A0A150R1I6</accession>
<feature type="non-terminal residue" evidence="2">
    <location>
        <position position="1"/>
    </location>
</feature>